<dbReference type="Proteomes" id="UP001174677">
    <property type="component" value="Chromosome 1"/>
</dbReference>
<keyword evidence="2" id="KW-1185">Reference proteome</keyword>
<dbReference type="EMBL" id="JARPOI010000001">
    <property type="protein sequence ID" value="KAJ9189147.1"/>
    <property type="molecule type" value="Genomic_DNA"/>
</dbReference>
<proteinExistence type="predicted"/>
<evidence type="ECO:0000313" key="1">
    <source>
        <dbReference type="EMBL" id="KAJ9189147.1"/>
    </source>
</evidence>
<name>A0ABQ9NBR8_HEVBR</name>
<dbReference type="PANTHER" id="PTHR33103">
    <property type="entry name" value="OS01G0153900 PROTEIN"/>
    <property type="match status" value="1"/>
</dbReference>
<evidence type="ECO:0008006" key="3">
    <source>
        <dbReference type="Google" id="ProtNLM"/>
    </source>
</evidence>
<sequence length="230" mass="25389">MEASRSTAAAKETEDISLQLLVDNHSNKVLYAETGKAFVDLLFGFLQIPLGSIVGILQEKHMNVSGSLGRVFESVKELEPRFFLSQTVKEYLLKPEVASASCIPPLLQNFVTTKQLNSETLATSPFVFASPGSPLILSPAAAGKEVMGFVKECETKYIVMDDLRVFPLSSIYLVDLLKKFNVNDTSFREVKIDLNKCLEIVKASLESDTVLTDVFIGKNFPRKGSRFIAT</sequence>
<comment type="caution">
    <text evidence="1">The sequence shown here is derived from an EMBL/GenBank/DDBJ whole genome shotgun (WGS) entry which is preliminary data.</text>
</comment>
<accession>A0ABQ9NBR8</accession>
<dbReference type="Pfam" id="PF05056">
    <property type="entry name" value="DUF674"/>
    <property type="match status" value="2"/>
</dbReference>
<protein>
    <recommendedName>
        <fullName evidence="3">DUF674 family protein</fullName>
    </recommendedName>
</protein>
<gene>
    <name evidence="1" type="ORF">P3X46_000477</name>
</gene>
<reference evidence="1" key="1">
    <citation type="journal article" date="2023" name="Plant Biotechnol. J.">
        <title>Chromosome-level wild Hevea brasiliensis genome provides new tools for genomic-assisted breeding and valuable loci to elevate rubber yield.</title>
        <authorList>
            <person name="Cheng H."/>
            <person name="Song X."/>
            <person name="Hu Y."/>
            <person name="Wu T."/>
            <person name="Yang Q."/>
            <person name="An Z."/>
            <person name="Feng S."/>
            <person name="Deng Z."/>
            <person name="Wu W."/>
            <person name="Zeng X."/>
            <person name="Tu M."/>
            <person name="Wang X."/>
            <person name="Huang H."/>
        </authorList>
    </citation>
    <scope>NUCLEOTIDE SEQUENCE</scope>
    <source>
        <strain evidence="1">MT/VB/25A 57/8</strain>
    </source>
</reference>
<dbReference type="InterPro" id="IPR007750">
    <property type="entry name" value="DUF674"/>
</dbReference>
<evidence type="ECO:0000313" key="2">
    <source>
        <dbReference type="Proteomes" id="UP001174677"/>
    </source>
</evidence>
<dbReference type="PANTHER" id="PTHR33103:SF99">
    <property type="entry name" value="DUF674 FAMILY PROTEIN"/>
    <property type="match status" value="1"/>
</dbReference>
<organism evidence="1 2">
    <name type="scientific">Hevea brasiliensis</name>
    <name type="common">Para rubber tree</name>
    <name type="synonym">Siphonia brasiliensis</name>
    <dbReference type="NCBI Taxonomy" id="3981"/>
    <lineage>
        <taxon>Eukaryota</taxon>
        <taxon>Viridiplantae</taxon>
        <taxon>Streptophyta</taxon>
        <taxon>Embryophyta</taxon>
        <taxon>Tracheophyta</taxon>
        <taxon>Spermatophyta</taxon>
        <taxon>Magnoliopsida</taxon>
        <taxon>eudicotyledons</taxon>
        <taxon>Gunneridae</taxon>
        <taxon>Pentapetalae</taxon>
        <taxon>rosids</taxon>
        <taxon>fabids</taxon>
        <taxon>Malpighiales</taxon>
        <taxon>Euphorbiaceae</taxon>
        <taxon>Crotonoideae</taxon>
        <taxon>Micrandreae</taxon>
        <taxon>Hevea</taxon>
    </lineage>
</organism>